<reference evidence="1 2" key="1">
    <citation type="journal article" date="2020" name="Phytopathology">
        <title>Genome Sequence Resources of Colletotrichum truncatum, C. plurivorum, C. musicola, and C. sojae: Four Species Pathogenic to Soybean (Glycine max).</title>
        <authorList>
            <person name="Rogerio F."/>
            <person name="Boufleur T.R."/>
            <person name="Ciampi-Guillardi M."/>
            <person name="Sukno S.A."/>
            <person name="Thon M.R."/>
            <person name="Massola Junior N.S."/>
            <person name="Baroncelli R."/>
        </authorList>
    </citation>
    <scope>NUCLEOTIDE SEQUENCE [LARGE SCALE GENOMIC DNA]</scope>
    <source>
        <strain evidence="1 2">CMES1059</strain>
    </source>
</reference>
<comment type="caution">
    <text evidence="1">The sequence shown here is derived from an EMBL/GenBank/DDBJ whole genome shotgun (WGS) entry which is preliminary data.</text>
</comment>
<dbReference type="EMBL" id="VUJX02000002">
    <property type="protein sequence ID" value="KAL0940906.1"/>
    <property type="molecule type" value="Genomic_DNA"/>
</dbReference>
<organism evidence="1 2">
    <name type="scientific">Colletotrichum truncatum</name>
    <name type="common">Anthracnose fungus</name>
    <name type="synonym">Colletotrichum capsici</name>
    <dbReference type="NCBI Taxonomy" id="5467"/>
    <lineage>
        <taxon>Eukaryota</taxon>
        <taxon>Fungi</taxon>
        <taxon>Dikarya</taxon>
        <taxon>Ascomycota</taxon>
        <taxon>Pezizomycotina</taxon>
        <taxon>Sordariomycetes</taxon>
        <taxon>Hypocreomycetidae</taxon>
        <taxon>Glomerellales</taxon>
        <taxon>Glomerellaceae</taxon>
        <taxon>Colletotrichum</taxon>
        <taxon>Colletotrichum truncatum species complex</taxon>
    </lineage>
</organism>
<evidence type="ECO:0000313" key="1">
    <source>
        <dbReference type="EMBL" id="KAL0940906.1"/>
    </source>
</evidence>
<name>A0ACC3Z9Y4_COLTU</name>
<keyword evidence="2" id="KW-1185">Reference proteome</keyword>
<gene>
    <name evidence="1" type="ORF">CTRU02_203669</name>
</gene>
<dbReference type="Proteomes" id="UP000805649">
    <property type="component" value="Unassembled WGS sequence"/>
</dbReference>
<accession>A0ACC3Z9Y4</accession>
<evidence type="ECO:0000313" key="2">
    <source>
        <dbReference type="Proteomes" id="UP000805649"/>
    </source>
</evidence>
<sequence>MSQLVRFRRESPRDGNALVTLANSSQDRESATRYHQARAAQNIKAFEQKFGK</sequence>
<proteinExistence type="predicted"/>
<protein>
    <submittedName>
        <fullName evidence="1">Uncharacterized protein</fullName>
    </submittedName>
</protein>